<feature type="region of interest" description="Disordered" evidence="1">
    <location>
        <begin position="1"/>
        <end position="63"/>
    </location>
</feature>
<keyword evidence="2" id="KW-0472">Membrane</keyword>
<comment type="caution">
    <text evidence="3">The sequence shown here is derived from an EMBL/GenBank/DDBJ whole genome shotgun (WGS) entry which is preliminary data.</text>
</comment>
<evidence type="ECO:0000256" key="1">
    <source>
        <dbReference type="SAM" id="MobiDB-lite"/>
    </source>
</evidence>
<reference evidence="3" key="1">
    <citation type="submission" date="2021-05" db="EMBL/GenBank/DDBJ databases">
        <title>Novel Bacillus species.</title>
        <authorList>
            <person name="Liu G."/>
        </authorList>
    </citation>
    <scope>NUCLEOTIDE SEQUENCE</scope>
    <source>
        <strain evidence="3">FJAT-50051</strain>
    </source>
</reference>
<feature type="transmembrane region" description="Helical" evidence="2">
    <location>
        <begin position="150"/>
        <end position="171"/>
    </location>
</feature>
<organism evidence="3">
    <name type="scientific">Neobacillus citreus</name>
    <dbReference type="NCBI Taxonomy" id="2833578"/>
    <lineage>
        <taxon>Bacteria</taxon>
        <taxon>Bacillati</taxon>
        <taxon>Bacillota</taxon>
        <taxon>Bacilli</taxon>
        <taxon>Bacillales</taxon>
        <taxon>Bacillaceae</taxon>
        <taxon>Neobacillus</taxon>
    </lineage>
</organism>
<feature type="transmembrane region" description="Helical" evidence="2">
    <location>
        <begin position="123"/>
        <end position="143"/>
    </location>
</feature>
<feature type="transmembrane region" description="Helical" evidence="2">
    <location>
        <begin position="258"/>
        <end position="282"/>
    </location>
</feature>
<feature type="transmembrane region" description="Helical" evidence="2">
    <location>
        <begin position="229"/>
        <end position="246"/>
    </location>
</feature>
<name>A0A942SZW6_9BACI</name>
<proteinExistence type="predicted"/>
<feature type="transmembrane region" description="Helical" evidence="2">
    <location>
        <begin position="183"/>
        <end position="208"/>
    </location>
</feature>
<evidence type="ECO:0000256" key="2">
    <source>
        <dbReference type="SAM" id="Phobius"/>
    </source>
</evidence>
<dbReference type="InterPro" id="IPR016566">
    <property type="entry name" value="UCP010219"/>
</dbReference>
<protein>
    <submittedName>
        <fullName evidence="3">DUF3159 domain-containing protein</fullName>
    </submittedName>
</protein>
<dbReference type="Pfam" id="PF11361">
    <property type="entry name" value="DUF3159"/>
    <property type="match status" value="1"/>
</dbReference>
<feature type="compositionally biased region" description="Basic and acidic residues" evidence="1">
    <location>
        <begin position="17"/>
        <end position="36"/>
    </location>
</feature>
<gene>
    <name evidence="3" type="ORF">KHB02_18905</name>
</gene>
<dbReference type="EMBL" id="JAGYPE010000003">
    <property type="protein sequence ID" value="MBS4183464.1"/>
    <property type="molecule type" value="Genomic_DNA"/>
</dbReference>
<sequence>MPEHDDTTRPPSGPSGDAHDAPVGREQDAPVGREQDAPVGREQAAPVGREEVASAPAESAEEPLSLNAQLREAVRNAGIAQVAPGEAPSGRALLTAVGGVRGLAESVLPGLAFLVVYAVTKELVPSVVIPVVVGLVFVVLRLVQRQSLAMSFAGILGVAVSAGLALITGRAESNFIPGIVINSVWLVGLLVTLAVRWPLIGVVVGFLLPPDEDGSHQDWRADPAKRRTLTVATWLWVGLFALRLAVEVPLWLAGQVEVLAAVKLVLGVPLYAGLLWVTWLLVRTVFRNGSDTATV</sequence>
<dbReference type="AlphaFoldDB" id="A0A942SZW6"/>
<keyword evidence="2" id="KW-0812">Transmembrane</keyword>
<accession>A0A942SZW6</accession>
<feature type="transmembrane region" description="Helical" evidence="2">
    <location>
        <begin position="93"/>
        <end position="117"/>
    </location>
</feature>
<evidence type="ECO:0000313" key="3">
    <source>
        <dbReference type="EMBL" id="MBS4183464.1"/>
    </source>
</evidence>
<keyword evidence="2" id="KW-1133">Transmembrane helix</keyword>